<dbReference type="Proteomes" id="UP000198510">
    <property type="component" value="Unassembled WGS sequence"/>
</dbReference>
<evidence type="ECO:0000313" key="1">
    <source>
        <dbReference type="EMBL" id="SDM67276.1"/>
    </source>
</evidence>
<protein>
    <submittedName>
        <fullName evidence="1">Uncharacterized protein</fullName>
    </submittedName>
</protein>
<reference evidence="1 2" key="1">
    <citation type="submission" date="2016-10" db="EMBL/GenBank/DDBJ databases">
        <authorList>
            <person name="de Groot N.N."/>
        </authorList>
    </citation>
    <scope>NUCLEOTIDE SEQUENCE [LARGE SCALE GENOMIC DNA]</scope>
    <source>
        <strain evidence="1 2">DSM 25186</strain>
    </source>
</reference>
<accession>A0A1G9V5F1</accession>
<proteinExistence type="predicted"/>
<name>A0A1G9V5F1_9BACT</name>
<dbReference type="EMBL" id="FNFO01000019">
    <property type="protein sequence ID" value="SDM67276.1"/>
    <property type="molecule type" value="Genomic_DNA"/>
</dbReference>
<keyword evidence="2" id="KW-1185">Reference proteome</keyword>
<dbReference type="STRING" id="1075417.SAMN05421823_11919"/>
<evidence type="ECO:0000313" key="2">
    <source>
        <dbReference type="Proteomes" id="UP000198510"/>
    </source>
</evidence>
<dbReference type="AlphaFoldDB" id="A0A1G9V5F1"/>
<sequence>MLRGKAVFVPIGGHDFLRETKSTQSMQEGNSL</sequence>
<organism evidence="1 2">
    <name type="scientific">Catalinimonas alkaloidigena</name>
    <dbReference type="NCBI Taxonomy" id="1075417"/>
    <lineage>
        <taxon>Bacteria</taxon>
        <taxon>Pseudomonadati</taxon>
        <taxon>Bacteroidota</taxon>
        <taxon>Cytophagia</taxon>
        <taxon>Cytophagales</taxon>
        <taxon>Catalimonadaceae</taxon>
        <taxon>Catalinimonas</taxon>
    </lineage>
</organism>
<gene>
    <name evidence="1" type="ORF">SAMN05421823_11919</name>
</gene>